<proteinExistence type="predicted"/>
<sequence length="118" mass="13361">MYTLTIDLFECLPSSVCNLNELLSIFWEYTLTFQIFRAENAARKRIHVKANLLKTLSVTITVAPTGACSKITEHFRNPIARSAFAVDCTCFWTIAVEQSLRICHGSKMAQRDDLTNLT</sequence>
<evidence type="ECO:0000313" key="2">
    <source>
        <dbReference type="Proteomes" id="UP001283361"/>
    </source>
</evidence>
<evidence type="ECO:0000313" key="1">
    <source>
        <dbReference type="EMBL" id="KAK3797904.1"/>
    </source>
</evidence>
<dbReference type="AlphaFoldDB" id="A0AAE1B148"/>
<gene>
    <name evidence="1" type="ORF">RRG08_008002</name>
</gene>
<reference evidence="1" key="1">
    <citation type="journal article" date="2023" name="G3 (Bethesda)">
        <title>A reference genome for the long-term kleptoplast-retaining sea slug Elysia crispata morphotype clarki.</title>
        <authorList>
            <person name="Eastman K.E."/>
            <person name="Pendleton A.L."/>
            <person name="Shaikh M.A."/>
            <person name="Suttiyut T."/>
            <person name="Ogas R."/>
            <person name="Tomko P."/>
            <person name="Gavelis G."/>
            <person name="Widhalm J.R."/>
            <person name="Wisecaver J.H."/>
        </authorList>
    </citation>
    <scope>NUCLEOTIDE SEQUENCE</scope>
    <source>
        <strain evidence="1">ECLA1</strain>
    </source>
</reference>
<accession>A0AAE1B148</accession>
<keyword evidence="2" id="KW-1185">Reference proteome</keyword>
<dbReference type="Proteomes" id="UP001283361">
    <property type="component" value="Unassembled WGS sequence"/>
</dbReference>
<organism evidence="1 2">
    <name type="scientific">Elysia crispata</name>
    <name type="common">lettuce slug</name>
    <dbReference type="NCBI Taxonomy" id="231223"/>
    <lineage>
        <taxon>Eukaryota</taxon>
        <taxon>Metazoa</taxon>
        <taxon>Spiralia</taxon>
        <taxon>Lophotrochozoa</taxon>
        <taxon>Mollusca</taxon>
        <taxon>Gastropoda</taxon>
        <taxon>Heterobranchia</taxon>
        <taxon>Euthyneura</taxon>
        <taxon>Panpulmonata</taxon>
        <taxon>Sacoglossa</taxon>
        <taxon>Placobranchoidea</taxon>
        <taxon>Plakobranchidae</taxon>
        <taxon>Elysia</taxon>
    </lineage>
</organism>
<name>A0AAE1B148_9GAST</name>
<protein>
    <submittedName>
        <fullName evidence="1">Uncharacterized protein</fullName>
    </submittedName>
</protein>
<comment type="caution">
    <text evidence="1">The sequence shown here is derived from an EMBL/GenBank/DDBJ whole genome shotgun (WGS) entry which is preliminary data.</text>
</comment>
<dbReference type="EMBL" id="JAWDGP010000739">
    <property type="protein sequence ID" value="KAK3797904.1"/>
    <property type="molecule type" value="Genomic_DNA"/>
</dbReference>